<proteinExistence type="predicted"/>
<gene>
    <name evidence="2" type="ORF">g.5297</name>
</gene>
<reference evidence="2" key="1">
    <citation type="submission" date="2015-12" db="EMBL/GenBank/DDBJ databases">
        <title>De novo transcriptome assembly of four potential Pierce s Disease insect vectors from Arizona vineyards.</title>
        <authorList>
            <person name="Tassone E.E."/>
        </authorList>
    </citation>
    <scope>NUCLEOTIDE SEQUENCE</scope>
</reference>
<protein>
    <recommendedName>
        <fullName evidence="3">VWFC domain-containing protein</fullName>
    </recommendedName>
</protein>
<organism evidence="2">
    <name type="scientific">Clastoptera arizonana</name>
    <name type="common">Arizona spittle bug</name>
    <dbReference type="NCBI Taxonomy" id="38151"/>
    <lineage>
        <taxon>Eukaryota</taxon>
        <taxon>Metazoa</taxon>
        <taxon>Ecdysozoa</taxon>
        <taxon>Arthropoda</taxon>
        <taxon>Hexapoda</taxon>
        <taxon>Insecta</taxon>
        <taxon>Pterygota</taxon>
        <taxon>Neoptera</taxon>
        <taxon>Paraneoptera</taxon>
        <taxon>Hemiptera</taxon>
        <taxon>Auchenorrhyncha</taxon>
        <taxon>Cercopoidea</taxon>
        <taxon>Clastopteridae</taxon>
        <taxon>Clastoptera</taxon>
    </lineage>
</organism>
<name>A0A1B6DS07_9HEMI</name>
<evidence type="ECO:0008006" key="3">
    <source>
        <dbReference type="Google" id="ProtNLM"/>
    </source>
</evidence>
<sequence length="288" mass="32388">MYEIHCTMKLLYRVLLVTCCLVVAAKCACKYNERHLYYKELQCKPVYTTDANCPSSYDCSNIKARQNNKCYYKNEEYNEGSSLNTSSSSDSPCIVECRCLSNYENKTTFTCISSECPELFEGPPAEGCIRQYSSLNECCSSKTYCPEEKAAVTKCTYKGEEYIEGQKIYPEDEPCKECICSAGFNGTLSEPWCKTISCGYDLHYGARIAEGCVPVLYKEKSCCPIDWKCPSDGEFRITPGTTTKEADLSEKCEFGKLKLNIGDQLTSEDEDSVCSCILPPHVFCINKQ</sequence>
<evidence type="ECO:0000313" key="2">
    <source>
        <dbReference type="EMBL" id="JAS28450.1"/>
    </source>
</evidence>
<keyword evidence="1" id="KW-0732">Signal</keyword>
<feature type="chain" id="PRO_5008581467" description="VWFC domain-containing protein" evidence="1">
    <location>
        <begin position="26"/>
        <end position="288"/>
    </location>
</feature>
<dbReference type="EMBL" id="GEDC01008848">
    <property type="protein sequence ID" value="JAS28450.1"/>
    <property type="molecule type" value="Transcribed_RNA"/>
</dbReference>
<feature type="signal peptide" evidence="1">
    <location>
        <begin position="1"/>
        <end position="25"/>
    </location>
</feature>
<accession>A0A1B6DS07</accession>
<dbReference type="AlphaFoldDB" id="A0A1B6DS07"/>
<evidence type="ECO:0000256" key="1">
    <source>
        <dbReference type="SAM" id="SignalP"/>
    </source>
</evidence>